<dbReference type="GO" id="GO:0015648">
    <property type="term" value="F:lipid-linked peptidoglycan transporter activity"/>
    <property type="evidence" value="ECO:0007669"/>
    <property type="project" value="TreeGrafter"/>
</dbReference>
<evidence type="ECO:0000256" key="3">
    <source>
        <dbReference type="ARBA" id="ARBA00022692"/>
    </source>
</evidence>
<feature type="transmembrane region" description="Helical" evidence="8">
    <location>
        <begin position="440"/>
        <end position="457"/>
    </location>
</feature>
<feature type="transmembrane region" description="Helical" evidence="8">
    <location>
        <begin position="223"/>
        <end position="243"/>
    </location>
</feature>
<evidence type="ECO:0000256" key="8">
    <source>
        <dbReference type="SAM" id="Phobius"/>
    </source>
</evidence>
<keyword evidence="4" id="KW-0133">Cell shape</keyword>
<dbReference type="GO" id="GO:0034204">
    <property type="term" value="P:lipid translocation"/>
    <property type="evidence" value="ECO:0007669"/>
    <property type="project" value="TreeGrafter"/>
</dbReference>
<accession>A0A2W7MN31</accession>
<sequence>MSKLKVASIIFLISTMILKFSSMIRDLVIAALFADSYKADVYFAAMTIPNAMILFLLTGMKDAFLPSYYKFEAIGKGESHLTNILKSTFIITTIFAILGILLSSPLMKIIYPTFSEFEYGTHIAVWTSIIYFASLIFVGVNAVYEGYFDAQKKFSFSVFSQTIVVLITILFAVLFHEKWGILSVPMGYFIGTFLSLLIKVVYRTPKRFMNWSQQINRAEVKEFYGIFWPVGLTIAVGQINLMVNTFFGARLGEEGIVSNLNYAFRLVNIPQAVFGVTIATIVFPIIAKARSESNMIDFRKGIEKGILYLLIFLTPALAGMCVLMQELVSLVYERGAFTSSSTQITASYAILYIGSTFFYSIQAIVAKGFYTMQKGHYIMRIGLISVLLNVVLNWTLSGKFGAEGIALSASLVAVFYSVITFTTLWKLVGGLNKTYLLKNSFQVIAATVTMIFGVLFADKFIEIADLPPFLHILIIAVPGAILYFLVLMLFKNEFVKTIISKGGNKPSS</sequence>
<feature type="transmembrane region" description="Helical" evidence="8">
    <location>
        <begin position="345"/>
        <end position="365"/>
    </location>
</feature>
<dbReference type="GO" id="GO:0008360">
    <property type="term" value="P:regulation of cell shape"/>
    <property type="evidence" value="ECO:0007669"/>
    <property type="project" value="UniProtKB-KW"/>
</dbReference>
<keyword evidence="10" id="KW-1185">Reference proteome</keyword>
<proteinExistence type="predicted"/>
<feature type="transmembrane region" description="Helical" evidence="8">
    <location>
        <begin position="156"/>
        <end position="175"/>
    </location>
</feature>
<dbReference type="InterPro" id="IPR004268">
    <property type="entry name" value="MurJ"/>
</dbReference>
<dbReference type="EMBL" id="QKZI01000001">
    <property type="protein sequence ID" value="PZX08285.1"/>
    <property type="molecule type" value="Genomic_DNA"/>
</dbReference>
<dbReference type="GO" id="GO:0005886">
    <property type="term" value="C:plasma membrane"/>
    <property type="evidence" value="ECO:0007669"/>
    <property type="project" value="UniProtKB-SubCell"/>
</dbReference>
<name>A0A2W7MN31_9BACI</name>
<keyword evidence="5" id="KW-0573">Peptidoglycan synthesis</keyword>
<dbReference type="RefSeq" id="WP_111438873.1">
    <property type="nucleotide sequence ID" value="NZ_QKZI01000001.1"/>
</dbReference>
<evidence type="ECO:0000256" key="5">
    <source>
        <dbReference type="ARBA" id="ARBA00022984"/>
    </source>
</evidence>
<dbReference type="PANTHER" id="PTHR47019:SF1">
    <property type="entry name" value="LIPID II FLIPPASE MURJ"/>
    <property type="match status" value="1"/>
</dbReference>
<dbReference type="GO" id="GO:0009252">
    <property type="term" value="P:peptidoglycan biosynthetic process"/>
    <property type="evidence" value="ECO:0007669"/>
    <property type="project" value="UniProtKB-KW"/>
</dbReference>
<evidence type="ECO:0000256" key="1">
    <source>
        <dbReference type="ARBA" id="ARBA00004651"/>
    </source>
</evidence>
<dbReference type="PRINTS" id="PR01806">
    <property type="entry name" value="VIRFACTRMVIN"/>
</dbReference>
<evidence type="ECO:0000256" key="2">
    <source>
        <dbReference type="ARBA" id="ARBA00022475"/>
    </source>
</evidence>
<comment type="caution">
    <text evidence="9">The sequence shown here is derived from an EMBL/GenBank/DDBJ whole genome shotgun (WGS) entry which is preliminary data.</text>
</comment>
<evidence type="ECO:0000256" key="4">
    <source>
        <dbReference type="ARBA" id="ARBA00022960"/>
    </source>
</evidence>
<feature type="transmembrane region" description="Helical" evidence="8">
    <location>
        <begin position="469"/>
        <end position="490"/>
    </location>
</feature>
<evidence type="ECO:0000256" key="7">
    <source>
        <dbReference type="ARBA" id="ARBA00023136"/>
    </source>
</evidence>
<reference evidence="9 10" key="1">
    <citation type="submission" date="2018-06" db="EMBL/GenBank/DDBJ databases">
        <title>Genomic Encyclopedia of Type Strains, Phase IV (KMG-IV): sequencing the most valuable type-strain genomes for metagenomic binning, comparative biology and taxonomic classification.</title>
        <authorList>
            <person name="Goeker M."/>
        </authorList>
    </citation>
    <scope>NUCLEOTIDE SEQUENCE [LARGE SCALE GENOMIC DNA]</scope>
    <source>
        <strain evidence="9 10">DSM 5</strain>
    </source>
</reference>
<feature type="transmembrane region" description="Helical" evidence="8">
    <location>
        <begin position="377"/>
        <end position="396"/>
    </location>
</feature>
<dbReference type="PANTHER" id="PTHR47019">
    <property type="entry name" value="LIPID II FLIPPASE MURJ"/>
    <property type="match status" value="1"/>
</dbReference>
<dbReference type="InterPro" id="IPR051050">
    <property type="entry name" value="Lipid_II_flippase_MurJ/MviN"/>
</dbReference>
<keyword evidence="6 8" id="KW-1133">Transmembrane helix</keyword>
<feature type="transmembrane region" description="Helical" evidence="8">
    <location>
        <begin position="81"/>
        <end position="103"/>
    </location>
</feature>
<protein>
    <submittedName>
        <fullName evidence="9">Putative peptidoglycan lipid II flippase</fullName>
    </submittedName>
</protein>
<keyword evidence="2" id="KW-1003">Cell membrane</keyword>
<gene>
    <name evidence="9" type="ORF">C7437_1011409</name>
</gene>
<feature type="transmembrane region" description="Helical" evidence="8">
    <location>
        <begin position="123"/>
        <end position="144"/>
    </location>
</feature>
<dbReference type="Proteomes" id="UP000248646">
    <property type="component" value="Unassembled WGS sequence"/>
</dbReference>
<evidence type="ECO:0000313" key="9">
    <source>
        <dbReference type="EMBL" id="PZX08285.1"/>
    </source>
</evidence>
<comment type="subcellular location">
    <subcellularLocation>
        <location evidence="1">Cell membrane</location>
        <topology evidence="1">Multi-pass membrane protein</topology>
    </subcellularLocation>
</comment>
<feature type="transmembrane region" description="Helical" evidence="8">
    <location>
        <begin position="263"/>
        <end position="286"/>
    </location>
</feature>
<feature type="transmembrane region" description="Helical" evidence="8">
    <location>
        <begin position="408"/>
        <end position="428"/>
    </location>
</feature>
<keyword evidence="7 8" id="KW-0472">Membrane</keyword>
<dbReference type="Pfam" id="PF03023">
    <property type="entry name" value="MurJ"/>
    <property type="match status" value="1"/>
</dbReference>
<dbReference type="OrthoDB" id="9804143at2"/>
<organism evidence="9 10">
    <name type="scientific">Psychrobacillus insolitus</name>
    <dbReference type="NCBI Taxonomy" id="1461"/>
    <lineage>
        <taxon>Bacteria</taxon>
        <taxon>Bacillati</taxon>
        <taxon>Bacillota</taxon>
        <taxon>Bacilli</taxon>
        <taxon>Bacillales</taxon>
        <taxon>Bacillaceae</taxon>
        <taxon>Psychrobacillus</taxon>
    </lineage>
</organism>
<feature type="transmembrane region" description="Helical" evidence="8">
    <location>
        <begin position="40"/>
        <end position="60"/>
    </location>
</feature>
<dbReference type="AlphaFoldDB" id="A0A2W7MN31"/>
<feature type="transmembrane region" description="Helical" evidence="8">
    <location>
        <begin position="306"/>
        <end position="325"/>
    </location>
</feature>
<evidence type="ECO:0000256" key="6">
    <source>
        <dbReference type="ARBA" id="ARBA00022989"/>
    </source>
</evidence>
<keyword evidence="3 8" id="KW-0812">Transmembrane</keyword>
<evidence type="ECO:0000313" key="10">
    <source>
        <dbReference type="Proteomes" id="UP000248646"/>
    </source>
</evidence>
<feature type="transmembrane region" description="Helical" evidence="8">
    <location>
        <begin position="181"/>
        <end position="202"/>
    </location>
</feature>